<reference evidence="1 2" key="1">
    <citation type="submission" date="2017-09" db="EMBL/GenBank/DDBJ databases">
        <authorList>
            <person name="Lee N."/>
            <person name="Cho B.-K."/>
        </authorList>
    </citation>
    <scope>NUCLEOTIDE SEQUENCE [LARGE SCALE GENOMIC DNA]</scope>
    <source>
        <strain evidence="1 2">ATCC 12769</strain>
    </source>
</reference>
<accession>A0A5J6F5S8</accession>
<sequence>MTYETGLTWLSEQCDELADLPPAEMDRLIEQGPVPAMVLITERSVRELGRPASLQLGRDVRRLLDSGLAEETIRTAWVGSTDYAFDPARRQTGAREWLERIESAWLAAEARRDPGFTPPPARPVTDGSLRAAVRGATAPVAAALTRAHEEGEVYNPLPLLSPLVPALEQVITGACADLGFRFLLRAVRRHALPLDGPYRAGLVALGERLGHPEGAVTQGLRRA</sequence>
<evidence type="ECO:0000313" key="1">
    <source>
        <dbReference type="EMBL" id="QEU71668.1"/>
    </source>
</evidence>
<dbReference type="EMBL" id="CP023702">
    <property type="protein sequence ID" value="QEU71668.1"/>
    <property type="molecule type" value="Genomic_DNA"/>
</dbReference>
<name>A0A5J6F5S8_9ACTN</name>
<dbReference type="OrthoDB" id="4317261at2"/>
<gene>
    <name evidence="1" type="ORF">CP967_06560</name>
</gene>
<evidence type="ECO:0000313" key="2">
    <source>
        <dbReference type="Proteomes" id="UP000326178"/>
    </source>
</evidence>
<proteinExistence type="predicted"/>
<dbReference type="KEGG" id="snk:CP967_06560"/>
<organism evidence="1 2">
    <name type="scientific">Streptomyces nitrosporeus</name>
    <dbReference type="NCBI Taxonomy" id="28894"/>
    <lineage>
        <taxon>Bacteria</taxon>
        <taxon>Bacillati</taxon>
        <taxon>Actinomycetota</taxon>
        <taxon>Actinomycetes</taxon>
        <taxon>Kitasatosporales</taxon>
        <taxon>Streptomycetaceae</taxon>
        <taxon>Streptomyces</taxon>
    </lineage>
</organism>
<dbReference type="Proteomes" id="UP000326178">
    <property type="component" value="Chromosome"/>
</dbReference>
<protein>
    <submittedName>
        <fullName evidence="1">Uncharacterized protein</fullName>
    </submittedName>
</protein>
<keyword evidence="2" id="KW-1185">Reference proteome</keyword>
<dbReference type="RefSeq" id="WP_150487033.1">
    <property type="nucleotide sequence ID" value="NZ_BMUV01000005.1"/>
</dbReference>
<dbReference type="AlphaFoldDB" id="A0A5J6F5S8"/>